<accession>A0A9N8ZJ73</accession>
<dbReference type="Proteomes" id="UP000789739">
    <property type="component" value="Unassembled WGS sequence"/>
</dbReference>
<dbReference type="PANTHER" id="PTHR28023">
    <property type="entry name" value="UPF0357 PROTEIN YCL012C"/>
    <property type="match status" value="1"/>
</dbReference>
<sequence>MLICNDLSFSLVAYYYRDRILPKIPYFKNRYQRVPAYFSTSSFQQDIDDGLTSEAFDLQQNVEDGDSRAGLENSEEIKRIMEEEGVNFDQARLIRQQRKFKSSNIDPLTGIPKDPKFVSF</sequence>
<comment type="similarity">
    <text evidence="1">Belongs to the UPF0357 family.</text>
</comment>
<gene>
    <name evidence="3" type="ORF">PBRASI_LOCUS2424</name>
</gene>
<name>A0A9N8ZJ73_9GLOM</name>
<comment type="caution">
    <text evidence="3">The sequence shown here is derived from an EMBL/GenBank/DDBJ whole genome shotgun (WGS) entry which is preliminary data.</text>
</comment>
<evidence type="ECO:0000313" key="3">
    <source>
        <dbReference type="EMBL" id="CAG8497363.1"/>
    </source>
</evidence>
<dbReference type="EMBL" id="CAJVPI010000188">
    <property type="protein sequence ID" value="CAG8497363.1"/>
    <property type="molecule type" value="Genomic_DNA"/>
</dbReference>
<reference evidence="3" key="1">
    <citation type="submission" date="2021-06" db="EMBL/GenBank/DDBJ databases">
        <authorList>
            <person name="Kallberg Y."/>
            <person name="Tangrot J."/>
            <person name="Rosling A."/>
        </authorList>
    </citation>
    <scope>NUCLEOTIDE SEQUENCE</scope>
    <source>
        <strain evidence="3">BR232B</strain>
    </source>
</reference>
<organism evidence="3 4">
    <name type="scientific">Paraglomus brasilianum</name>
    <dbReference type="NCBI Taxonomy" id="144538"/>
    <lineage>
        <taxon>Eukaryota</taxon>
        <taxon>Fungi</taxon>
        <taxon>Fungi incertae sedis</taxon>
        <taxon>Mucoromycota</taxon>
        <taxon>Glomeromycotina</taxon>
        <taxon>Glomeromycetes</taxon>
        <taxon>Paraglomerales</taxon>
        <taxon>Paraglomeraceae</taxon>
        <taxon>Paraglomus</taxon>
    </lineage>
</organism>
<dbReference type="InterPro" id="IPR018559">
    <property type="entry name" value="DUF2015"/>
</dbReference>
<dbReference type="AlphaFoldDB" id="A0A9N8ZJ73"/>
<evidence type="ECO:0000256" key="1">
    <source>
        <dbReference type="ARBA" id="ARBA00008325"/>
    </source>
</evidence>
<dbReference type="Pfam" id="PF09435">
    <property type="entry name" value="DUF2015"/>
    <property type="match status" value="1"/>
</dbReference>
<keyword evidence="2" id="KW-0732">Signal</keyword>
<protein>
    <submittedName>
        <fullName evidence="3">9410_t:CDS:1</fullName>
    </submittedName>
</protein>
<evidence type="ECO:0000313" key="4">
    <source>
        <dbReference type="Proteomes" id="UP000789739"/>
    </source>
</evidence>
<keyword evidence="4" id="KW-1185">Reference proteome</keyword>
<dbReference type="OrthoDB" id="447314at2759"/>
<evidence type="ECO:0000256" key="2">
    <source>
        <dbReference type="ARBA" id="ARBA00022729"/>
    </source>
</evidence>
<proteinExistence type="inferred from homology"/>
<dbReference type="PANTHER" id="PTHR28023:SF1">
    <property type="entry name" value="UPF0357 PROTEIN YCL012C"/>
    <property type="match status" value="1"/>
</dbReference>